<dbReference type="SMART" id="SM00342">
    <property type="entry name" value="HTH_ARAC"/>
    <property type="match status" value="1"/>
</dbReference>
<organism evidence="5 6">
    <name type="scientific">Paludibacterium purpuratum</name>
    <dbReference type="NCBI Taxonomy" id="1144873"/>
    <lineage>
        <taxon>Bacteria</taxon>
        <taxon>Pseudomonadati</taxon>
        <taxon>Pseudomonadota</taxon>
        <taxon>Betaproteobacteria</taxon>
        <taxon>Neisseriales</taxon>
        <taxon>Chromobacteriaceae</taxon>
        <taxon>Paludibacterium</taxon>
    </lineage>
</organism>
<dbReference type="SUPFAM" id="SSF55136">
    <property type="entry name" value="Probable bacterial effector-binding domain"/>
    <property type="match status" value="1"/>
</dbReference>
<evidence type="ECO:0000313" key="6">
    <source>
        <dbReference type="Proteomes" id="UP000295611"/>
    </source>
</evidence>
<keyword evidence="2" id="KW-0238">DNA-binding</keyword>
<keyword evidence="1" id="KW-0805">Transcription regulation</keyword>
<evidence type="ECO:0000256" key="2">
    <source>
        <dbReference type="ARBA" id="ARBA00023125"/>
    </source>
</evidence>
<dbReference type="AlphaFoldDB" id="A0A4V3DUW2"/>
<dbReference type="PROSITE" id="PS00041">
    <property type="entry name" value="HTH_ARAC_FAMILY_1"/>
    <property type="match status" value="1"/>
</dbReference>
<gene>
    <name evidence="5" type="ORF">DFP86_109144</name>
</gene>
<keyword evidence="3" id="KW-0804">Transcription</keyword>
<dbReference type="InterPro" id="IPR029442">
    <property type="entry name" value="GyrI-like"/>
</dbReference>
<keyword evidence="6" id="KW-1185">Reference proteome</keyword>
<dbReference type="PROSITE" id="PS01124">
    <property type="entry name" value="HTH_ARAC_FAMILY_2"/>
    <property type="match status" value="1"/>
</dbReference>
<comment type="caution">
    <text evidence="5">The sequence shown here is derived from an EMBL/GenBank/DDBJ whole genome shotgun (WGS) entry which is preliminary data.</text>
</comment>
<dbReference type="Pfam" id="PF12833">
    <property type="entry name" value="HTH_18"/>
    <property type="match status" value="1"/>
</dbReference>
<dbReference type="InterPro" id="IPR011256">
    <property type="entry name" value="Reg_factor_effector_dom_sf"/>
</dbReference>
<dbReference type="InterPro" id="IPR018060">
    <property type="entry name" value="HTH_AraC"/>
</dbReference>
<dbReference type="PANTHER" id="PTHR40055:SF1">
    <property type="entry name" value="TRANSCRIPTIONAL REGULATOR YGIV-RELATED"/>
    <property type="match status" value="1"/>
</dbReference>
<dbReference type="InterPro" id="IPR050908">
    <property type="entry name" value="SmbC-like"/>
</dbReference>
<evidence type="ECO:0000313" key="5">
    <source>
        <dbReference type="EMBL" id="TDR77897.1"/>
    </source>
</evidence>
<dbReference type="InterPro" id="IPR010499">
    <property type="entry name" value="AraC_E-bd"/>
</dbReference>
<accession>A0A4V3DUW2</accession>
<proteinExistence type="predicted"/>
<dbReference type="Gene3D" id="1.10.10.60">
    <property type="entry name" value="Homeodomain-like"/>
    <property type="match status" value="2"/>
</dbReference>
<reference evidence="5 6" key="1">
    <citation type="submission" date="2019-03" db="EMBL/GenBank/DDBJ databases">
        <title>Genomic Encyclopedia of Type Strains, Phase III (KMG-III): the genomes of soil and plant-associated and newly described type strains.</title>
        <authorList>
            <person name="Whitman W."/>
        </authorList>
    </citation>
    <scope>NUCLEOTIDE SEQUENCE [LARGE SCALE GENOMIC DNA]</scope>
    <source>
        <strain evidence="5 6">CECT 8976</strain>
    </source>
</reference>
<evidence type="ECO:0000259" key="4">
    <source>
        <dbReference type="PROSITE" id="PS01124"/>
    </source>
</evidence>
<dbReference type="InterPro" id="IPR009057">
    <property type="entry name" value="Homeodomain-like_sf"/>
</dbReference>
<name>A0A4V3DUW2_9NEIS</name>
<dbReference type="Gene3D" id="3.20.80.10">
    <property type="entry name" value="Regulatory factor, effector binding domain"/>
    <property type="match status" value="1"/>
</dbReference>
<evidence type="ECO:0000256" key="1">
    <source>
        <dbReference type="ARBA" id="ARBA00023015"/>
    </source>
</evidence>
<dbReference type="SMART" id="SM00871">
    <property type="entry name" value="AraC_E_bind"/>
    <property type="match status" value="1"/>
</dbReference>
<dbReference type="GO" id="GO:0003700">
    <property type="term" value="F:DNA-binding transcription factor activity"/>
    <property type="evidence" value="ECO:0007669"/>
    <property type="project" value="InterPro"/>
</dbReference>
<dbReference type="EMBL" id="SNZP01000009">
    <property type="protein sequence ID" value="TDR77897.1"/>
    <property type="molecule type" value="Genomic_DNA"/>
</dbReference>
<feature type="domain" description="HTH araC/xylS-type" evidence="4">
    <location>
        <begin position="8"/>
        <end position="106"/>
    </location>
</feature>
<dbReference type="SUPFAM" id="SSF46689">
    <property type="entry name" value="Homeodomain-like"/>
    <property type="match status" value="2"/>
</dbReference>
<dbReference type="Proteomes" id="UP000295611">
    <property type="component" value="Unassembled WGS sequence"/>
</dbReference>
<protein>
    <submittedName>
        <fullName evidence="5">AraC family transcriptional regulator</fullName>
    </submittedName>
</protein>
<dbReference type="InterPro" id="IPR018062">
    <property type="entry name" value="HTH_AraC-typ_CS"/>
</dbReference>
<evidence type="ECO:0000256" key="3">
    <source>
        <dbReference type="ARBA" id="ARBA00023163"/>
    </source>
</evidence>
<dbReference type="Pfam" id="PF06445">
    <property type="entry name" value="GyrI-like"/>
    <property type="match status" value="1"/>
</dbReference>
<dbReference type="PANTHER" id="PTHR40055">
    <property type="entry name" value="TRANSCRIPTIONAL REGULATOR YGIV-RELATED"/>
    <property type="match status" value="1"/>
</dbReference>
<dbReference type="GO" id="GO:0043565">
    <property type="term" value="F:sequence-specific DNA binding"/>
    <property type="evidence" value="ECO:0007669"/>
    <property type="project" value="InterPro"/>
</dbReference>
<sequence>MRYVERIRQAVLYLWSNLDRDLPLERLAEVACFSPYHFHRIYRGVMGETVFETVQRGRLHQAARRLSASDKPLEQIARGAGYGSLAAFVRGFGRHYGMTPGRFRAGAALRQSIVQESFMQTVQIQPHAEPMTLLLRRHQGDYMNIGIAFEDLMLRAMPHYRSETPARVFGLYYDDPDSVPVDRLRSAAAIAWSPDWPVPEGLAVLELPAGRYGVLRHTGPYSELSHSWRQLYCEWLPHSGEEPADLPCVEEYLNDPRTTPPMALETDLWVALK</sequence>